<feature type="region of interest" description="Disordered" evidence="6">
    <location>
        <begin position="248"/>
        <end position="346"/>
    </location>
</feature>
<gene>
    <name evidence="9" type="ORF">CDO51_03695</name>
</gene>
<evidence type="ECO:0000256" key="6">
    <source>
        <dbReference type="SAM" id="MobiDB-lite"/>
    </source>
</evidence>
<evidence type="ECO:0000313" key="10">
    <source>
        <dbReference type="Proteomes" id="UP000214588"/>
    </source>
</evidence>
<dbReference type="InterPro" id="IPR024449">
    <property type="entry name" value="Anti-sigma_RsgI_N"/>
</dbReference>
<dbReference type="RefSeq" id="WP_089022950.1">
    <property type="nucleotide sequence ID" value="NZ_NIQC01000005.1"/>
</dbReference>
<dbReference type="Pfam" id="PF23750">
    <property type="entry name" value="RsgI_M"/>
    <property type="match status" value="1"/>
</dbReference>
<organism evidence="9 10">
    <name type="scientific">Natranaerobius trueperi</name>
    <dbReference type="NCBI Taxonomy" id="759412"/>
    <lineage>
        <taxon>Bacteria</taxon>
        <taxon>Bacillati</taxon>
        <taxon>Bacillota</taxon>
        <taxon>Clostridia</taxon>
        <taxon>Natranaerobiales</taxon>
        <taxon>Natranaerobiaceae</taxon>
        <taxon>Natranaerobius</taxon>
    </lineage>
</organism>
<dbReference type="PROSITE" id="PS51849">
    <property type="entry name" value="RSGI_N"/>
    <property type="match status" value="1"/>
</dbReference>
<dbReference type="Pfam" id="PF12791">
    <property type="entry name" value="RsgI_N"/>
    <property type="match status" value="1"/>
</dbReference>
<feature type="compositionally biased region" description="Basic and acidic residues" evidence="6">
    <location>
        <begin position="300"/>
        <end position="327"/>
    </location>
</feature>
<dbReference type="GO" id="GO:0005886">
    <property type="term" value="C:plasma membrane"/>
    <property type="evidence" value="ECO:0007669"/>
    <property type="project" value="UniProtKB-SubCell"/>
</dbReference>
<name>A0A226BZF8_9FIRM</name>
<evidence type="ECO:0000256" key="3">
    <source>
        <dbReference type="ARBA" id="ARBA00022692"/>
    </source>
</evidence>
<comment type="caution">
    <text evidence="9">The sequence shown here is derived from an EMBL/GenBank/DDBJ whole genome shotgun (WGS) entry which is preliminary data.</text>
</comment>
<dbReference type="OrthoDB" id="9800626at2"/>
<dbReference type="InterPro" id="IPR055431">
    <property type="entry name" value="RsgI_M"/>
</dbReference>
<sequence>MSKTKVVVLKVEGKYMRVATEDRQFLKIPITKEPSPGKEIWIDNSQNGRIFSYRTVAAAMFLFVLLGGIYTTIFTGEQPVAYVSIDINPSFEFALDENKEVLEVTPLNDEAKRLDENMELEGKKLQHSLQSLLMLSREAGYITLENENAIFVTVVNTQEESVTKNYKDMRDEITKAIKDENIPGRVGIQTATLEERSHAKEKQKSLNEHLLKKKVSEETGSIKDFEKTKGKGWLQKLDDSEVTLDKIFDDSEKIKGPPSSTPGFDEHPQHDEHPRKDDHPPGNQGEDKGREVPGPPSDKNYNKGHDDLPNSPDKPDTPPGQKNREKNNNPSEQAPGKGLPDNPGNN</sequence>
<evidence type="ECO:0000256" key="4">
    <source>
        <dbReference type="ARBA" id="ARBA00022989"/>
    </source>
</evidence>
<keyword evidence="3 7" id="KW-0812">Transmembrane</keyword>
<keyword evidence="10" id="KW-1185">Reference proteome</keyword>
<feature type="compositionally biased region" description="Basic and acidic residues" evidence="6">
    <location>
        <begin position="264"/>
        <end position="291"/>
    </location>
</feature>
<keyword evidence="5 7" id="KW-0472">Membrane</keyword>
<evidence type="ECO:0000313" key="9">
    <source>
        <dbReference type="EMBL" id="OWZ84376.1"/>
    </source>
</evidence>
<dbReference type="Proteomes" id="UP000214588">
    <property type="component" value="Unassembled WGS sequence"/>
</dbReference>
<dbReference type="EMBL" id="NIQC01000005">
    <property type="protein sequence ID" value="OWZ84376.1"/>
    <property type="molecule type" value="Genomic_DNA"/>
</dbReference>
<evidence type="ECO:0000256" key="7">
    <source>
        <dbReference type="SAM" id="Phobius"/>
    </source>
</evidence>
<evidence type="ECO:0000256" key="5">
    <source>
        <dbReference type="ARBA" id="ARBA00023136"/>
    </source>
</evidence>
<evidence type="ECO:0000259" key="8">
    <source>
        <dbReference type="PROSITE" id="PS51849"/>
    </source>
</evidence>
<reference evidence="9 10" key="1">
    <citation type="submission" date="2017-06" db="EMBL/GenBank/DDBJ databases">
        <title>Draft Genome Sequence of Natranaerobius trueperi halophilic, alkalithermophilic bacteria from soda lakes.</title>
        <authorList>
            <person name="Zhao B."/>
        </authorList>
    </citation>
    <scope>NUCLEOTIDE SEQUENCE [LARGE SCALE GENOMIC DNA]</scope>
    <source>
        <strain evidence="9 10">DSM 18760</strain>
    </source>
</reference>
<proteinExistence type="predicted"/>
<dbReference type="AlphaFoldDB" id="A0A226BZF8"/>
<keyword evidence="4 7" id="KW-1133">Transmembrane helix</keyword>
<feature type="transmembrane region" description="Helical" evidence="7">
    <location>
        <begin position="51"/>
        <end position="70"/>
    </location>
</feature>
<accession>A0A226BZF8</accession>
<keyword evidence="2" id="KW-1003">Cell membrane</keyword>
<comment type="subcellular location">
    <subcellularLocation>
        <location evidence="1">Cell membrane</location>
        <topology evidence="1">Single-pass membrane protein</topology>
    </subcellularLocation>
</comment>
<feature type="domain" description="RsgI N-terminal anti-sigma" evidence="8">
    <location>
        <begin position="4"/>
        <end position="51"/>
    </location>
</feature>
<protein>
    <recommendedName>
        <fullName evidence="8">RsgI N-terminal anti-sigma domain-containing protein</fullName>
    </recommendedName>
</protein>
<evidence type="ECO:0000256" key="1">
    <source>
        <dbReference type="ARBA" id="ARBA00004162"/>
    </source>
</evidence>
<evidence type="ECO:0000256" key="2">
    <source>
        <dbReference type="ARBA" id="ARBA00022475"/>
    </source>
</evidence>